<feature type="compositionally biased region" description="Low complexity" evidence="1">
    <location>
        <begin position="55"/>
        <end position="67"/>
    </location>
</feature>
<keyword evidence="5" id="KW-1185">Reference proteome</keyword>
<accession>A0A4R6A7F2</accession>
<feature type="chain" id="PRO_5020571221" evidence="2">
    <location>
        <begin position="20"/>
        <end position="274"/>
    </location>
</feature>
<feature type="compositionally biased region" description="Low complexity" evidence="1">
    <location>
        <begin position="20"/>
        <end position="29"/>
    </location>
</feature>
<dbReference type="Pfam" id="PF06904">
    <property type="entry name" value="Extensin-like_C"/>
    <property type="match status" value="1"/>
</dbReference>
<name>A0A4R6A7F2_9RHOB</name>
<evidence type="ECO:0000313" key="4">
    <source>
        <dbReference type="EMBL" id="TDL78108.1"/>
    </source>
</evidence>
<protein>
    <submittedName>
        <fullName evidence="4">Extensin</fullName>
    </submittedName>
</protein>
<dbReference type="InterPro" id="IPR009683">
    <property type="entry name" value="Extensin-like_C"/>
</dbReference>
<sequence>MRGLLIATLATALPLAAIAQQEGDSATPEAAPPPETSPAPAPRPDPEDRADEVAPDAPDAGPAPDAETAADADADPAETAPQWEVLREDPEDLAACLADLDSLGTVYETLDPLGGELRDCGIANPVEVAEILPGVALRPDAVMRCETARALAEWVSVTVAPAARLAGDYGDLSAIDHGSTYVCRARGGVASGKLSEHAFGNAIDVMGFRFEGGGALAVEPRADTATIEEAFQRAARGGACLSFTTVLGPGTNAAHADHLHLDVKARNGGYRICQ</sequence>
<dbReference type="OrthoDB" id="9809788at2"/>
<proteinExistence type="predicted"/>
<feature type="region of interest" description="Disordered" evidence="1">
    <location>
        <begin position="20"/>
        <end position="86"/>
    </location>
</feature>
<comment type="caution">
    <text evidence="4">The sequence shown here is derived from an EMBL/GenBank/DDBJ whole genome shotgun (WGS) entry which is preliminary data.</text>
</comment>
<reference evidence="4 5" key="1">
    <citation type="submission" date="2019-03" db="EMBL/GenBank/DDBJ databases">
        <title>Primorskyibacter sp. SS33 isolated from sediments.</title>
        <authorList>
            <person name="Xunke S."/>
        </authorList>
    </citation>
    <scope>NUCLEOTIDE SEQUENCE [LARGE SCALE GENOMIC DNA]</scope>
    <source>
        <strain evidence="4 5">SS33</strain>
    </source>
</reference>
<gene>
    <name evidence="4" type="ORF">E2L08_12475</name>
</gene>
<dbReference type="EMBL" id="SNAA01000014">
    <property type="protein sequence ID" value="TDL78108.1"/>
    <property type="molecule type" value="Genomic_DNA"/>
</dbReference>
<dbReference type="Proteomes" id="UP000295701">
    <property type="component" value="Unassembled WGS sequence"/>
</dbReference>
<feature type="compositionally biased region" description="Pro residues" evidence="1">
    <location>
        <begin position="30"/>
        <end position="43"/>
    </location>
</feature>
<dbReference type="RefSeq" id="WP_133397427.1">
    <property type="nucleotide sequence ID" value="NZ_SNAA01000014.1"/>
</dbReference>
<organism evidence="4 5">
    <name type="scientific">Palleronia sediminis</name>
    <dbReference type="NCBI Taxonomy" id="2547833"/>
    <lineage>
        <taxon>Bacteria</taxon>
        <taxon>Pseudomonadati</taxon>
        <taxon>Pseudomonadota</taxon>
        <taxon>Alphaproteobacteria</taxon>
        <taxon>Rhodobacterales</taxon>
        <taxon>Roseobacteraceae</taxon>
        <taxon>Palleronia</taxon>
    </lineage>
</organism>
<feature type="signal peptide" evidence="2">
    <location>
        <begin position="1"/>
        <end position="19"/>
    </location>
</feature>
<evidence type="ECO:0000313" key="5">
    <source>
        <dbReference type="Proteomes" id="UP000295701"/>
    </source>
</evidence>
<evidence type="ECO:0000256" key="1">
    <source>
        <dbReference type="SAM" id="MobiDB-lite"/>
    </source>
</evidence>
<dbReference type="AlphaFoldDB" id="A0A4R6A7F2"/>
<feature type="domain" description="Extensin-like C-terminal" evidence="3">
    <location>
        <begin position="95"/>
        <end position="274"/>
    </location>
</feature>
<evidence type="ECO:0000256" key="2">
    <source>
        <dbReference type="SAM" id="SignalP"/>
    </source>
</evidence>
<evidence type="ECO:0000259" key="3">
    <source>
        <dbReference type="Pfam" id="PF06904"/>
    </source>
</evidence>
<keyword evidence="2" id="KW-0732">Signal</keyword>